<comment type="caution">
    <text evidence="1">The sequence shown here is derived from an EMBL/GenBank/DDBJ whole genome shotgun (WGS) entry which is preliminary data.</text>
</comment>
<gene>
    <name evidence="1" type="ORF">WM40_15595</name>
</gene>
<evidence type="ECO:0000313" key="1">
    <source>
        <dbReference type="EMBL" id="KKB62719.1"/>
    </source>
</evidence>
<proteinExistence type="predicted"/>
<dbReference type="EMBL" id="LAQU01000016">
    <property type="protein sequence ID" value="KKB62719.1"/>
    <property type="molecule type" value="Genomic_DNA"/>
</dbReference>
<evidence type="ECO:0000313" key="2">
    <source>
        <dbReference type="Proteomes" id="UP000033618"/>
    </source>
</evidence>
<sequence length="60" mass="5991">MSFGSSSAAGATAGISSELSTMIPTMMAAANAQIEMSMLDSVLNVAKTGASDTEDMSKKG</sequence>
<name>A0A0F5JYN8_9BURK</name>
<dbReference type="STRING" id="28092.WM40_15595"/>
<reference evidence="1 2" key="1">
    <citation type="submission" date="2015-03" db="EMBL/GenBank/DDBJ databases">
        <title>Draft Genome Sequence of Burkholderia andropogonis type strain ICMP2807, isolated from Sorghum bicolor.</title>
        <authorList>
            <person name="Lopes-Santos L."/>
            <person name="Castro D.B."/>
            <person name="Ottoboni L.M."/>
            <person name="Park D."/>
            <person name="Weirc B.S."/>
            <person name="Destefano S.A."/>
        </authorList>
    </citation>
    <scope>NUCLEOTIDE SEQUENCE [LARGE SCALE GENOMIC DNA]</scope>
    <source>
        <strain evidence="1 2">ICMP2807</strain>
    </source>
</reference>
<dbReference type="PATRIC" id="fig|28092.6.peg.3682"/>
<accession>A0A0F5JYN8</accession>
<evidence type="ECO:0008006" key="3">
    <source>
        <dbReference type="Google" id="ProtNLM"/>
    </source>
</evidence>
<dbReference type="Proteomes" id="UP000033618">
    <property type="component" value="Unassembled WGS sequence"/>
</dbReference>
<keyword evidence="2" id="KW-1185">Reference proteome</keyword>
<dbReference type="RefSeq" id="WP_024905055.1">
    <property type="nucleotide sequence ID" value="NZ_CADFGU010000012.1"/>
</dbReference>
<organism evidence="1 2">
    <name type="scientific">Robbsia andropogonis</name>
    <dbReference type="NCBI Taxonomy" id="28092"/>
    <lineage>
        <taxon>Bacteria</taxon>
        <taxon>Pseudomonadati</taxon>
        <taxon>Pseudomonadota</taxon>
        <taxon>Betaproteobacteria</taxon>
        <taxon>Burkholderiales</taxon>
        <taxon>Burkholderiaceae</taxon>
        <taxon>Robbsia</taxon>
    </lineage>
</organism>
<protein>
    <recommendedName>
        <fullName evidence="3">Motility protein</fullName>
    </recommendedName>
</protein>
<dbReference type="AlphaFoldDB" id="A0A0F5JYN8"/>